<feature type="chain" id="PRO_5045060338" description="Lipoprotein" evidence="2">
    <location>
        <begin position="29"/>
        <end position="241"/>
    </location>
</feature>
<proteinExistence type="predicted"/>
<gene>
    <name evidence="3" type="ORF">AB0C36_08515</name>
</gene>
<feature type="compositionally biased region" description="Pro residues" evidence="1">
    <location>
        <begin position="86"/>
        <end position="96"/>
    </location>
</feature>
<protein>
    <recommendedName>
        <fullName evidence="5">Lipoprotein</fullName>
    </recommendedName>
</protein>
<organism evidence="3 4">
    <name type="scientific">Streptodolium elevatio</name>
    <dbReference type="NCBI Taxonomy" id="3157996"/>
    <lineage>
        <taxon>Bacteria</taxon>
        <taxon>Bacillati</taxon>
        <taxon>Actinomycetota</taxon>
        <taxon>Actinomycetes</taxon>
        <taxon>Kitasatosporales</taxon>
        <taxon>Streptomycetaceae</taxon>
        <taxon>Streptodolium</taxon>
    </lineage>
</organism>
<comment type="caution">
    <text evidence="3">The sequence shown here is derived from an EMBL/GenBank/DDBJ whole genome shotgun (WGS) entry which is preliminary data.</text>
</comment>
<keyword evidence="4" id="KW-1185">Reference proteome</keyword>
<evidence type="ECO:0000256" key="1">
    <source>
        <dbReference type="SAM" id="MobiDB-lite"/>
    </source>
</evidence>
<dbReference type="Proteomes" id="UP001551482">
    <property type="component" value="Unassembled WGS sequence"/>
</dbReference>
<dbReference type="RefSeq" id="WP_358351168.1">
    <property type="nucleotide sequence ID" value="NZ_JBEZFP010000015.1"/>
</dbReference>
<dbReference type="PROSITE" id="PS51257">
    <property type="entry name" value="PROKAR_LIPOPROTEIN"/>
    <property type="match status" value="1"/>
</dbReference>
<evidence type="ECO:0000313" key="4">
    <source>
        <dbReference type="Proteomes" id="UP001551482"/>
    </source>
</evidence>
<feature type="signal peptide" evidence="2">
    <location>
        <begin position="1"/>
        <end position="28"/>
    </location>
</feature>
<evidence type="ECO:0000256" key="2">
    <source>
        <dbReference type="SAM" id="SignalP"/>
    </source>
</evidence>
<evidence type="ECO:0008006" key="5">
    <source>
        <dbReference type="Google" id="ProtNLM"/>
    </source>
</evidence>
<sequence length="241" mass="24532">MPAPRTALALPTAAVVLALALVSGCSSGGGDTSRDTAASGASSADSTTGTATTGIPATGAAMTPSASGTPAAQASASRTTAVPSASPSPSPSPTWPDLPAELQAWNTEPKGRMAPDAESIHLQSRALIGDMEDMYGSARGAKCWPERPTMWTDMCALGATKANETVQKSLALISHEPAAYFTTLRANAAKITKAVSTYRTNGCAKDPASAKTRQTCQNAAYTIAQAYNSLRDGFNAALNGH</sequence>
<reference evidence="3 4" key="1">
    <citation type="submission" date="2024-06" db="EMBL/GenBank/DDBJ databases">
        <title>The Natural Products Discovery Center: Release of the First 8490 Sequenced Strains for Exploring Actinobacteria Biosynthetic Diversity.</title>
        <authorList>
            <person name="Kalkreuter E."/>
            <person name="Kautsar S.A."/>
            <person name="Yang D."/>
            <person name="Bader C.D."/>
            <person name="Teijaro C.N."/>
            <person name="Fluegel L."/>
            <person name="Davis C.M."/>
            <person name="Simpson J.R."/>
            <person name="Lauterbach L."/>
            <person name="Steele A.D."/>
            <person name="Gui C."/>
            <person name="Meng S."/>
            <person name="Li G."/>
            <person name="Viehrig K."/>
            <person name="Ye F."/>
            <person name="Su P."/>
            <person name="Kiefer A.F."/>
            <person name="Nichols A."/>
            <person name="Cepeda A.J."/>
            <person name="Yan W."/>
            <person name="Fan B."/>
            <person name="Jiang Y."/>
            <person name="Adhikari A."/>
            <person name="Zheng C.-J."/>
            <person name="Schuster L."/>
            <person name="Cowan T.M."/>
            <person name="Smanski M.J."/>
            <person name="Chevrette M.G."/>
            <person name="De Carvalho L.P.S."/>
            <person name="Shen B."/>
        </authorList>
    </citation>
    <scope>NUCLEOTIDE SEQUENCE [LARGE SCALE GENOMIC DNA]</scope>
    <source>
        <strain evidence="3 4">NPDC048946</strain>
    </source>
</reference>
<feature type="compositionally biased region" description="Low complexity" evidence="1">
    <location>
        <begin position="35"/>
        <end position="61"/>
    </location>
</feature>
<name>A0ABV3DEX6_9ACTN</name>
<keyword evidence="2" id="KW-0732">Signal</keyword>
<evidence type="ECO:0000313" key="3">
    <source>
        <dbReference type="EMBL" id="MEU8133534.1"/>
    </source>
</evidence>
<feature type="region of interest" description="Disordered" evidence="1">
    <location>
        <begin position="25"/>
        <end position="99"/>
    </location>
</feature>
<accession>A0ABV3DEX6</accession>
<feature type="compositionally biased region" description="Low complexity" evidence="1">
    <location>
        <begin position="74"/>
        <end position="85"/>
    </location>
</feature>
<dbReference type="EMBL" id="JBEZFP010000015">
    <property type="protein sequence ID" value="MEU8133534.1"/>
    <property type="molecule type" value="Genomic_DNA"/>
</dbReference>